<gene>
    <name evidence="2" type="ORF">PI95_011435</name>
</gene>
<accession>A0A846H884</accession>
<dbReference type="EMBL" id="JTCM02000019">
    <property type="protein sequence ID" value="NEU73158.1"/>
    <property type="molecule type" value="Genomic_DNA"/>
</dbReference>
<dbReference type="AlphaFoldDB" id="A0A846H884"/>
<feature type="chain" id="PRO_5032963534" description="Fimbrial protein" evidence="1">
    <location>
        <begin position="26"/>
        <end position="159"/>
    </location>
</feature>
<dbReference type="Proteomes" id="UP000031549">
    <property type="component" value="Unassembled WGS sequence"/>
</dbReference>
<protein>
    <recommendedName>
        <fullName evidence="4">Fimbrial protein</fullName>
    </recommendedName>
</protein>
<organism evidence="2 3">
    <name type="scientific">Hassallia byssoidea VB512170</name>
    <dbReference type="NCBI Taxonomy" id="1304833"/>
    <lineage>
        <taxon>Bacteria</taxon>
        <taxon>Bacillati</taxon>
        <taxon>Cyanobacteriota</taxon>
        <taxon>Cyanophyceae</taxon>
        <taxon>Nostocales</taxon>
        <taxon>Tolypothrichaceae</taxon>
        <taxon>Hassallia</taxon>
    </lineage>
</organism>
<sequence>MLRRSLFACALMLAGVVGFASSAKAGTASLNFPVTVGSFCTLGTTTDGTLGVNTINEGLGTDGTTYTIGTAAPGKINLECSKDAKLGVTIAEGSTNPTTGATLTAALKTTDGTATVGNDHTLTKYIKEEASVDMTATLASGTKFIPGSYTYTVTVTSTP</sequence>
<name>A0A846H884_9CYAN</name>
<feature type="signal peptide" evidence="1">
    <location>
        <begin position="1"/>
        <end position="25"/>
    </location>
</feature>
<evidence type="ECO:0008006" key="4">
    <source>
        <dbReference type="Google" id="ProtNLM"/>
    </source>
</evidence>
<evidence type="ECO:0000256" key="1">
    <source>
        <dbReference type="SAM" id="SignalP"/>
    </source>
</evidence>
<evidence type="ECO:0000313" key="3">
    <source>
        <dbReference type="Proteomes" id="UP000031549"/>
    </source>
</evidence>
<comment type="caution">
    <text evidence="2">The sequence shown here is derived from an EMBL/GenBank/DDBJ whole genome shotgun (WGS) entry which is preliminary data.</text>
</comment>
<evidence type="ECO:0000313" key="2">
    <source>
        <dbReference type="EMBL" id="NEU73158.1"/>
    </source>
</evidence>
<proteinExistence type="predicted"/>
<reference evidence="2 3" key="1">
    <citation type="journal article" date="2015" name="Genome Announc.">
        <title>Draft Genome Sequence of Cyanobacterium Hassallia byssoidea Strain VB512170, Isolated from Monuments in India.</title>
        <authorList>
            <person name="Singh D."/>
            <person name="Chandrababunaidu M.M."/>
            <person name="Panda A."/>
            <person name="Sen D."/>
            <person name="Bhattacharyya S."/>
            <person name="Adhikary S.P."/>
            <person name="Tripathy S."/>
        </authorList>
    </citation>
    <scope>NUCLEOTIDE SEQUENCE [LARGE SCALE GENOMIC DNA]</scope>
    <source>
        <strain evidence="2 3">VB512170</strain>
    </source>
</reference>
<keyword evidence="3" id="KW-1185">Reference proteome</keyword>
<keyword evidence="1" id="KW-0732">Signal</keyword>
<dbReference type="RefSeq" id="WP_039739575.1">
    <property type="nucleotide sequence ID" value="NZ_JTCM02000019.1"/>
</dbReference>